<keyword evidence="3" id="KW-1185">Reference proteome</keyword>
<feature type="region of interest" description="Disordered" evidence="1">
    <location>
        <begin position="523"/>
        <end position="551"/>
    </location>
</feature>
<dbReference type="InterPro" id="IPR016024">
    <property type="entry name" value="ARM-type_fold"/>
</dbReference>
<organism evidence="2 3">
    <name type="scientific">Abeliophyllum distichum</name>
    <dbReference type="NCBI Taxonomy" id="126358"/>
    <lineage>
        <taxon>Eukaryota</taxon>
        <taxon>Viridiplantae</taxon>
        <taxon>Streptophyta</taxon>
        <taxon>Embryophyta</taxon>
        <taxon>Tracheophyta</taxon>
        <taxon>Spermatophyta</taxon>
        <taxon>Magnoliopsida</taxon>
        <taxon>eudicotyledons</taxon>
        <taxon>Gunneridae</taxon>
        <taxon>Pentapetalae</taxon>
        <taxon>asterids</taxon>
        <taxon>lamiids</taxon>
        <taxon>Lamiales</taxon>
        <taxon>Oleaceae</taxon>
        <taxon>Forsythieae</taxon>
        <taxon>Abeliophyllum</taxon>
    </lineage>
</organism>
<dbReference type="SUPFAM" id="SSF48371">
    <property type="entry name" value="ARM repeat"/>
    <property type="match status" value="2"/>
</dbReference>
<dbReference type="InterPro" id="IPR050517">
    <property type="entry name" value="DDR_Repair_Kinase"/>
</dbReference>
<comment type="caution">
    <text evidence="2">The sequence shown here is derived from an EMBL/GenBank/DDBJ whole genome shotgun (WGS) entry which is preliminary data.</text>
</comment>
<accession>A0ABD1SAB5</accession>
<dbReference type="Proteomes" id="UP001604336">
    <property type="component" value="Unassembled WGS sequence"/>
</dbReference>
<sequence>MRPVQNFEQHARHLIEPELSIQARLQMAMEVRDSLEICHTGEYLNFLKCYFRAFSAILYHITKPQFVDNSEHKLRNIIIEILNRLPHSEVLRPFVQELLKVAMHVLTTDNEENGLICIRIIFDLLRNFRPTLENEVQPFLDFVCKIYQNFRATVSYFFESGAVVAPPPMVASTSGSVGSSFSGDDVKMMEVDQMGLPSSSAGGAAVQLNPSTRSFKVVTESPLVGMFLFQLYGRLVQTNIPHLLPLMVAAISVQGPEKVPAHLKTHFIELKGAQVKTVSFLTYLLKSFADYIKPHEESICKSIVNLLVTCSDLVSIRKELLVALKHVLGTDFRRGLFPLIDTLLDERVLVGTGRACFETLRPLAYSLLAEIVHHVRGDLSLSQLSRIIYLFSSNMHDASLSLSIHTTCARLMLNLVEPIFEKGIDQTTMDEARILLGRILDAFVGKFNTFKRTIPQLLEEAEEGKSRSTLRSKLEVPVQAVLNLSGPVENSKEVGDCKHLIKTLVMGMKTIIWSITHAHIPRSQVSPSAHGTPQQVLASSSSGSSMPQPFKGMREDEVWKASGVLKSGVHCLALFKDKDEERDMIHLFSNILAIMEPRDLMDMFSLCMPELFECMISNNQLVHIFSTLLQAPKVFRPFADVLVNFLVSSKLDVLKHPDSPAAKLVLHLFRFLFSAVVKAPSECERILQPHVPVIMETCMKNATEVEKPIGYLQLLHTMFRALAGGKFELLLRDLIPTLQTCLNMLVAMLEGPTGEEMHELLLELCLTLPARLSSLLPHLPRLMKPLVMCLKGSDDLVSLGLRTLEFWIDSLNPDFLEPSMANVMSEVILALWSHLRPAPYPWGGKSLQLLGKLGGRNRRFLKEPLALECKENPEHGLRLILTFEPSTPFLVPLDRCINLAVAAVMHRNGCMEAFYRKQALKFLCACLSSQLNLPGLVTDDRSTSRQLSTFLVSSVDPSWRRSETSDIKADLGVKTKTQLMAEKSVFKILLMTIIAASVEPELCDSKDEYIAHVCRHFAMIFHMDCQASQPSTSASSLGGSVLSSNTNMSSKSRNVTSLKELDPLIFLDAVVEVLADENRLHAKAALNALNVFAETLLFLAHSKHSDMLMSRGGPGTPMIVSSPSMNPLYSPPPSVRVPVFEQLLPRLLHCCYGSTWQAQMGGVLGLSALIGKVTVEILCLFQVRIVRGLVYVLKRLPIYATKEQEETSQVLTQVLRVVNNVDEANSEARRQSFQGVVEYLALELFNANSSINLRKIVQSSLALLASRTGSEVSELLEPLYQPLLQPLIMRQLRSKTVDQQVGTVTALNFCLALRPPLLKLTPELINFLQEALQIAESDETVWVVKFMNPRVATSLNKLRTACIELLCTAMAWADFKTQNHSELRAKIISMFFKSLTSRTPEIVTVAKDGLRQVILQQRMPQRTSAEQLEAYIS</sequence>
<feature type="compositionally biased region" description="Polar residues" evidence="1">
    <location>
        <begin position="523"/>
        <end position="538"/>
    </location>
</feature>
<dbReference type="GO" id="GO:0016301">
    <property type="term" value="F:kinase activity"/>
    <property type="evidence" value="ECO:0007669"/>
    <property type="project" value="UniProtKB-KW"/>
</dbReference>
<name>A0ABD1SAB5_9LAMI</name>
<dbReference type="Gene3D" id="1.25.10.10">
    <property type="entry name" value="Leucine-rich Repeat Variant"/>
    <property type="match status" value="2"/>
</dbReference>
<dbReference type="InterPro" id="IPR011989">
    <property type="entry name" value="ARM-like"/>
</dbReference>
<evidence type="ECO:0000256" key="1">
    <source>
        <dbReference type="SAM" id="MobiDB-lite"/>
    </source>
</evidence>
<dbReference type="PANTHER" id="PTHR11139">
    <property type="entry name" value="ATAXIA TELANGIECTASIA MUTATED ATM -RELATED"/>
    <property type="match status" value="1"/>
</dbReference>
<dbReference type="Pfam" id="PF20175">
    <property type="entry name" value="Tra1_central"/>
    <property type="match status" value="1"/>
</dbReference>
<keyword evidence="2" id="KW-0808">Transferase</keyword>
<evidence type="ECO:0000313" key="3">
    <source>
        <dbReference type="Proteomes" id="UP001604336"/>
    </source>
</evidence>
<dbReference type="InterPro" id="IPR046807">
    <property type="entry name" value="Tra1_central"/>
</dbReference>
<dbReference type="InterPro" id="IPR046805">
    <property type="entry name" value="Tra1_ring"/>
</dbReference>
<dbReference type="EMBL" id="JBFOLK010000007">
    <property type="protein sequence ID" value="KAL2497630.1"/>
    <property type="molecule type" value="Genomic_DNA"/>
</dbReference>
<dbReference type="Pfam" id="PF20206">
    <property type="entry name" value="Tra1_ring"/>
    <property type="match status" value="1"/>
</dbReference>
<proteinExistence type="predicted"/>
<gene>
    <name evidence="2" type="ORF">Adt_23180</name>
</gene>
<keyword evidence="2" id="KW-0418">Kinase</keyword>
<protein>
    <submittedName>
        <fullName evidence="2">Inositol or phosphatidylinositol kinase</fullName>
    </submittedName>
</protein>
<reference evidence="3" key="1">
    <citation type="submission" date="2024-07" db="EMBL/GenBank/DDBJ databases">
        <title>Two chromosome-level genome assemblies of Korean endemic species Abeliophyllum distichum and Forsythia ovata (Oleaceae).</title>
        <authorList>
            <person name="Jang H."/>
        </authorList>
    </citation>
    <scope>NUCLEOTIDE SEQUENCE [LARGE SCALE GENOMIC DNA]</scope>
</reference>
<evidence type="ECO:0000313" key="2">
    <source>
        <dbReference type="EMBL" id="KAL2497630.1"/>
    </source>
</evidence>
<dbReference type="PANTHER" id="PTHR11139:SF1">
    <property type="entry name" value="TRANSFORMATION_TRANSCRIPTION DOMAIN-ASSOCIATED PROTEIN"/>
    <property type="match status" value="1"/>
</dbReference>